<proteinExistence type="predicted"/>
<accession>A0A2N1PK09</accession>
<dbReference type="Proteomes" id="UP000233256">
    <property type="component" value="Unassembled WGS sequence"/>
</dbReference>
<sequence>MQIINDVFIKGCSIPYKLAATPEVDLQTMFIRAAREVLQTTGTDPSHIRTVCIGTMGGFTNPPSEIGATVCDELGLEPYRVSQEKDTSSTGASALFNAFQEVAYGPTEENCVLVLAGEQMYPAFPAGFQRTEKTRQIHRRYGLTMPLIGDMLENRLIYMSGFSREEWKNTIFPAMRKRKMERGQKFRQGHFSGKTFDLEKFRNSPMITPNYARDTMVPQSSGVVAMILTNRRPEPVRGKVVRIRSVGQGFTSPLVTRRKGPLFFPEAVYRAIRQLCQRAGISVQALQKTTCRFDHDAFKAIERIMGFILGGSEEQVVRDILDGRNNPYGGLEISGHAIGASGLLQVAQAFILATEWQNYAEPTDFLPGSESAGETESKPSAILCSSVGAALTNLFFSFIEVYDEGQEIDHAYTFDPEEFDRVIPREGIFSEYESRLQNLHLGSHDGIVISYTIPNRNLLEFSAEFDVWVNLVQTGSGKVLALSRKELEIGDRVAFEDSGFPFRIIKRHARRHGRRDPLSLDAFDLKPCSKSVARKIIRECEKILKQ</sequence>
<dbReference type="GO" id="GO:0016746">
    <property type="term" value="F:acyltransferase activity"/>
    <property type="evidence" value="ECO:0007669"/>
    <property type="project" value="InterPro"/>
</dbReference>
<organism evidence="1 2">
    <name type="scientific">Candidatus Wallbacteria bacterium HGW-Wallbacteria-1</name>
    <dbReference type="NCBI Taxonomy" id="2013854"/>
    <lineage>
        <taxon>Bacteria</taxon>
        <taxon>Candidatus Walliibacteriota</taxon>
    </lineage>
</organism>
<dbReference type="EMBL" id="PGXC01000037">
    <property type="protein sequence ID" value="PKK88680.1"/>
    <property type="molecule type" value="Genomic_DNA"/>
</dbReference>
<reference evidence="1 2" key="1">
    <citation type="journal article" date="2017" name="ISME J.">
        <title>Potential for microbial H2 and metal transformations associated with novel bacteria and archaea in deep terrestrial subsurface sediments.</title>
        <authorList>
            <person name="Hernsdorf A.W."/>
            <person name="Amano Y."/>
            <person name="Miyakawa K."/>
            <person name="Ise K."/>
            <person name="Suzuki Y."/>
            <person name="Anantharaman K."/>
            <person name="Probst A."/>
            <person name="Burstein D."/>
            <person name="Thomas B.C."/>
            <person name="Banfield J.F."/>
        </authorList>
    </citation>
    <scope>NUCLEOTIDE SEQUENCE [LARGE SCALE GENOMIC DNA]</scope>
    <source>
        <strain evidence="1">HGW-Wallbacteria-1</strain>
    </source>
</reference>
<dbReference type="SUPFAM" id="SSF53901">
    <property type="entry name" value="Thiolase-like"/>
    <property type="match status" value="1"/>
</dbReference>
<dbReference type="PANTHER" id="PTHR42870:SF1">
    <property type="entry name" value="NON-SPECIFIC LIPID-TRANSFER PROTEIN-LIKE 2"/>
    <property type="match status" value="1"/>
</dbReference>
<name>A0A2N1PK09_9BACT</name>
<dbReference type="InterPro" id="IPR016039">
    <property type="entry name" value="Thiolase-like"/>
</dbReference>
<protein>
    <recommendedName>
        <fullName evidence="3">Thiolase N-terminal domain-containing protein</fullName>
    </recommendedName>
</protein>
<gene>
    <name evidence="1" type="ORF">CVV64_17715</name>
</gene>
<evidence type="ECO:0000313" key="2">
    <source>
        <dbReference type="Proteomes" id="UP000233256"/>
    </source>
</evidence>
<dbReference type="PANTHER" id="PTHR42870">
    <property type="entry name" value="ACETYL-COA C-ACETYLTRANSFERASE"/>
    <property type="match status" value="1"/>
</dbReference>
<comment type="caution">
    <text evidence="1">The sequence shown here is derived from an EMBL/GenBank/DDBJ whole genome shotgun (WGS) entry which is preliminary data.</text>
</comment>
<dbReference type="Gene3D" id="3.40.47.10">
    <property type="match status" value="1"/>
</dbReference>
<evidence type="ECO:0000313" key="1">
    <source>
        <dbReference type="EMBL" id="PKK88680.1"/>
    </source>
</evidence>
<dbReference type="AlphaFoldDB" id="A0A2N1PK09"/>
<evidence type="ECO:0008006" key="3">
    <source>
        <dbReference type="Google" id="ProtNLM"/>
    </source>
</evidence>